<evidence type="ECO:0000313" key="2">
    <source>
        <dbReference type="Proteomes" id="UP001058120"/>
    </source>
</evidence>
<accession>A0ABY5Y0D5</accession>
<dbReference type="EMBL" id="CP065938">
    <property type="protein sequence ID" value="UWX05645.1"/>
    <property type="molecule type" value="Genomic_DNA"/>
</dbReference>
<protein>
    <submittedName>
        <fullName evidence="1">BrnT family toxin</fullName>
    </submittedName>
</protein>
<dbReference type="InterPro" id="IPR007460">
    <property type="entry name" value="BrnT_toxin"/>
</dbReference>
<keyword evidence="2" id="KW-1185">Reference proteome</keyword>
<dbReference type="InterPro" id="IPR038573">
    <property type="entry name" value="BrnT_sf"/>
</dbReference>
<organism evidence="1 2">
    <name type="scientific">Taurinivorans muris</name>
    <dbReference type="NCBI Taxonomy" id="2787751"/>
    <lineage>
        <taxon>Bacteria</taxon>
        <taxon>Pseudomonadati</taxon>
        <taxon>Thermodesulfobacteriota</taxon>
        <taxon>Desulfovibrionia</taxon>
        <taxon>Desulfovibrionales</taxon>
        <taxon>Desulfovibrionaceae</taxon>
        <taxon>Taurinivorans</taxon>
    </lineage>
</organism>
<evidence type="ECO:0000313" key="1">
    <source>
        <dbReference type="EMBL" id="UWX05645.1"/>
    </source>
</evidence>
<dbReference type="Proteomes" id="UP001058120">
    <property type="component" value="Chromosome"/>
</dbReference>
<dbReference type="Gene3D" id="3.10.450.530">
    <property type="entry name" value="Ribonuclease toxin, BrnT, of type II toxin-antitoxin system"/>
    <property type="match status" value="1"/>
</dbReference>
<dbReference type="Pfam" id="PF04365">
    <property type="entry name" value="BrnT_toxin"/>
    <property type="match status" value="1"/>
</dbReference>
<proteinExistence type="predicted"/>
<name>A0ABY5Y0D5_9BACT</name>
<gene>
    <name evidence="1" type="ORF">JBF11_09400</name>
</gene>
<sequence>MNFVWDENKNQINRKKHGIDFTEARSVFFDEQAILFDDPEYSDDEERFLILGMSETAKICLVCHCYRNEDETIRIISARKATKKEEKRYVRGI</sequence>
<reference evidence="1" key="1">
    <citation type="submission" date="2020-12" db="EMBL/GenBank/DDBJ databases">
        <title>Taurinivorans muris gen. nov., sp. nov., fundamental and realized metabolic niche of a ubiquitous sulfidogenic bacterium in the murine intestine.</title>
        <authorList>
            <person name="Ye H."/>
            <person name="Hanson B.T."/>
            <person name="Loy A."/>
        </authorList>
    </citation>
    <scope>NUCLEOTIDE SEQUENCE</scope>
    <source>
        <strain evidence="1">LT0009</strain>
    </source>
</reference>
<dbReference type="RefSeq" id="WP_334315230.1">
    <property type="nucleotide sequence ID" value="NZ_CP065938.1"/>
</dbReference>